<dbReference type="InterPro" id="IPR002655">
    <property type="entry name" value="Acyl-CoA_oxidase_C"/>
</dbReference>
<dbReference type="AlphaFoldDB" id="W2XHZ1"/>
<evidence type="ECO:0000259" key="1">
    <source>
        <dbReference type="Pfam" id="PF01756"/>
    </source>
</evidence>
<dbReference type="GO" id="GO:0003997">
    <property type="term" value="F:acyl-CoA oxidase activity"/>
    <property type="evidence" value="ECO:0007669"/>
    <property type="project" value="InterPro"/>
</dbReference>
<reference evidence="2 3" key="1">
    <citation type="submission" date="2013-11" db="EMBL/GenBank/DDBJ databases">
        <title>The Genome Sequence of Phytophthora parasitica CJ01A1.</title>
        <authorList>
            <consortium name="The Broad Institute Genomics Platform"/>
            <person name="Russ C."/>
            <person name="Tyler B."/>
            <person name="Panabieres F."/>
            <person name="Shan W."/>
            <person name="Tripathy S."/>
            <person name="Grunwald N."/>
            <person name="Machado M."/>
            <person name="Johnson C.S."/>
            <person name="Walker B."/>
            <person name="Young S.K."/>
            <person name="Zeng Q."/>
            <person name="Gargeya S."/>
            <person name="Fitzgerald M."/>
            <person name="Haas B."/>
            <person name="Abouelleil A."/>
            <person name="Allen A.W."/>
            <person name="Alvarado L."/>
            <person name="Arachchi H.M."/>
            <person name="Berlin A.M."/>
            <person name="Chapman S.B."/>
            <person name="Gainer-Dewar J."/>
            <person name="Goldberg J."/>
            <person name="Griggs A."/>
            <person name="Gujja S."/>
            <person name="Hansen M."/>
            <person name="Howarth C."/>
            <person name="Imamovic A."/>
            <person name="Ireland A."/>
            <person name="Larimer J."/>
            <person name="McCowan C."/>
            <person name="Murphy C."/>
            <person name="Pearson M."/>
            <person name="Poon T.W."/>
            <person name="Priest M."/>
            <person name="Roberts A."/>
            <person name="Saif S."/>
            <person name="Shea T."/>
            <person name="Sisk P."/>
            <person name="Sykes S."/>
            <person name="Wortman J."/>
            <person name="Nusbaum C."/>
            <person name="Birren B."/>
        </authorList>
    </citation>
    <scope>NUCLEOTIDE SEQUENCE [LARGE SCALE GENOMIC DNA]</scope>
    <source>
        <strain evidence="2 3">CJ01A1</strain>
    </source>
</reference>
<dbReference type="GO" id="GO:0005777">
    <property type="term" value="C:peroxisome"/>
    <property type="evidence" value="ECO:0007669"/>
    <property type="project" value="InterPro"/>
</dbReference>
<dbReference type="SUPFAM" id="SSF47203">
    <property type="entry name" value="Acyl-CoA dehydrogenase C-terminal domain-like"/>
    <property type="match status" value="1"/>
</dbReference>
<proteinExistence type="predicted"/>
<dbReference type="Pfam" id="PF01756">
    <property type="entry name" value="ACOX"/>
    <property type="match status" value="1"/>
</dbReference>
<sequence length="74" mass="8238">MLLEAFVRGIETLSVVAEKQVLSNLCAFWGAWLTTKSLGDFRQSNYLHQPKCSLYATGFDFELNSTIGGYDGDI</sequence>
<dbReference type="Gene3D" id="1.20.140.10">
    <property type="entry name" value="Butyryl-CoA Dehydrogenase, subunit A, domain 3"/>
    <property type="match status" value="1"/>
</dbReference>
<feature type="domain" description="Acyl-CoA oxidase C-terminal" evidence="1">
    <location>
        <begin position="2"/>
        <end position="53"/>
    </location>
</feature>
<dbReference type="GO" id="GO:0006635">
    <property type="term" value="P:fatty acid beta-oxidation"/>
    <property type="evidence" value="ECO:0007669"/>
    <property type="project" value="InterPro"/>
</dbReference>
<name>W2XHZ1_PHYNI</name>
<protein>
    <recommendedName>
        <fullName evidence="1">Acyl-CoA oxidase C-terminal domain-containing protein</fullName>
    </recommendedName>
</protein>
<dbReference type="EMBL" id="ANIX01000985">
    <property type="protein sequence ID" value="ETP22221.1"/>
    <property type="molecule type" value="Genomic_DNA"/>
</dbReference>
<dbReference type="InterPro" id="IPR036250">
    <property type="entry name" value="AcylCo_DH-like_C"/>
</dbReference>
<evidence type="ECO:0000313" key="3">
    <source>
        <dbReference type="Proteomes" id="UP000018958"/>
    </source>
</evidence>
<organism evidence="2 3">
    <name type="scientific">Phytophthora nicotianae CJ01A1</name>
    <dbReference type="NCBI Taxonomy" id="1317063"/>
    <lineage>
        <taxon>Eukaryota</taxon>
        <taxon>Sar</taxon>
        <taxon>Stramenopiles</taxon>
        <taxon>Oomycota</taxon>
        <taxon>Peronosporomycetes</taxon>
        <taxon>Peronosporales</taxon>
        <taxon>Peronosporaceae</taxon>
        <taxon>Phytophthora</taxon>
    </lineage>
</organism>
<comment type="caution">
    <text evidence="2">The sequence shown here is derived from an EMBL/GenBank/DDBJ whole genome shotgun (WGS) entry which is preliminary data.</text>
</comment>
<evidence type="ECO:0000313" key="2">
    <source>
        <dbReference type="EMBL" id="ETP22221.1"/>
    </source>
</evidence>
<accession>W2XHZ1</accession>
<dbReference type="Proteomes" id="UP000018958">
    <property type="component" value="Unassembled WGS sequence"/>
</dbReference>
<gene>
    <name evidence="2" type="ORF">F441_04413</name>
</gene>